<keyword evidence="7" id="KW-0630">Potassium</keyword>
<dbReference type="Gene3D" id="1.10.287.70">
    <property type="match status" value="1"/>
</dbReference>
<dbReference type="Pfam" id="PF07885">
    <property type="entry name" value="Ion_trans_2"/>
    <property type="match status" value="2"/>
</dbReference>
<comment type="subcellular location">
    <subcellularLocation>
        <location evidence="1">Membrane</location>
        <topology evidence="1">Multi-pass membrane protein</topology>
    </subcellularLocation>
</comment>
<keyword evidence="16" id="KW-1185">Reference proteome</keyword>
<feature type="transmembrane region" description="Helical" evidence="13">
    <location>
        <begin position="230"/>
        <end position="251"/>
    </location>
</feature>
<evidence type="ECO:0000256" key="9">
    <source>
        <dbReference type="ARBA" id="ARBA00023065"/>
    </source>
</evidence>
<dbReference type="PRINTS" id="PR01333">
    <property type="entry name" value="2POREKCHANEL"/>
</dbReference>
<dbReference type="GO" id="GO:0022841">
    <property type="term" value="F:potassium ion leak channel activity"/>
    <property type="evidence" value="ECO:0007669"/>
    <property type="project" value="TreeGrafter"/>
</dbReference>
<dbReference type="InterPro" id="IPR013099">
    <property type="entry name" value="K_chnl_dom"/>
</dbReference>
<sequence>MEPRRLLVLVGVMVIYLCVGAAVFNALEASNERARKDDLDKDINAFLGNNTCVSRALLYKLLFKASRDGELVYYILNNKTDLDRWDFSGAFGFSISVVTTIGFGNLAPHTMKGKVVVVVYALMGIPLMLLLLAGIGEKLVLLFKRINKLNVCSAKPEVNRRLNMVLIIVLGLVVGFIAPATMFHLIEDWHFLEALYFCFTTLSTIGFGDYIIGIHEQRISNGALHEIYEVVAYVWILFGLAYVSLVIKYISDLLISKAQKMEQKTVKKLELWLPS</sequence>
<comment type="caution">
    <text evidence="15">The sequence shown here is derived from an EMBL/GenBank/DDBJ whole genome shotgun (WGS) entry which is preliminary data.</text>
</comment>
<evidence type="ECO:0000313" key="16">
    <source>
        <dbReference type="Proteomes" id="UP001374579"/>
    </source>
</evidence>
<evidence type="ECO:0000256" key="8">
    <source>
        <dbReference type="ARBA" id="ARBA00022989"/>
    </source>
</evidence>
<evidence type="ECO:0000256" key="1">
    <source>
        <dbReference type="ARBA" id="ARBA00004141"/>
    </source>
</evidence>
<name>A0AAN9BGP5_9CAEN</name>
<evidence type="ECO:0000256" key="2">
    <source>
        <dbReference type="ARBA" id="ARBA00006666"/>
    </source>
</evidence>
<evidence type="ECO:0000259" key="14">
    <source>
        <dbReference type="Pfam" id="PF07885"/>
    </source>
</evidence>
<dbReference type="SUPFAM" id="SSF81324">
    <property type="entry name" value="Voltage-gated potassium channels"/>
    <property type="match status" value="2"/>
</dbReference>
<dbReference type="GO" id="GO:0030322">
    <property type="term" value="P:stabilization of membrane potential"/>
    <property type="evidence" value="ECO:0007669"/>
    <property type="project" value="TreeGrafter"/>
</dbReference>
<evidence type="ECO:0000256" key="3">
    <source>
        <dbReference type="ARBA" id="ARBA00022448"/>
    </source>
</evidence>
<accession>A0AAN9BGP5</accession>
<comment type="similarity">
    <text evidence="2 12">Belongs to the two pore domain potassium channel (TC 1.A.1.8) family.</text>
</comment>
<dbReference type="PRINTS" id="PR01095">
    <property type="entry name" value="TASKCHANNEL"/>
</dbReference>
<feature type="domain" description="Potassium channel" evidence="14">
    <location>
        <begin position="72"/>
        <end position="139"/>
    </location>
</feature>
<dbReference type="InterPro" id="IPR003280">
    <property type="entry name" value="2pore_dom_K_chnl"/>
</dbReference>
<evidence type="ECO:0000256" key="7">
    <source>
        <dbReference type="ARBA" id="ARBA00022958"/>
    </source>
</evidence>
<evidence type="ECO:0000313" key="15">
    <source>
        <dbReference type="EMBL" id="KAK7104826.1"/>
    </source>
</evidence>
<feature type="transmembrane region" description="Helical" evidence="13">
    <location>
        <begin position="87"/>
        <end position="107"/>
    </location>
</feature>
<feature type="domain" description="Potassium channel" evidence="14">
    <location>
        <begin position="174"/>
        <end position="254"/>
    </location>
</feature>
<keyword evidence="5 12" id="KW-0812">Transmembrane</keyword>
<keyword evidence="6" id="KW-0631">Potassium channel</keyword>
<keyword evidence="4" id="KW-0633">Potassium transport</keyword>
<dbReference type="InterPro" id="IPR003092">
    <property type="entry name" value="2pore_dom_K_chnl_TASK"/>
</dbReference>
<reference evidence="15 16" key="1">
    <citation type="submission" date="2024-02" db="EMBL/GenBank/DDBJ databases">
        <title>Chromosome-scale genome assembly of the rough periwinkle Littorina saxatilis.</title>
        <authorList>
            <person name="De Jode A."/>
            <person name="Faria R."/>
            <person name="Formenti G."/>
            <person name="Sims Y."/>
            <person name="Smith T.P."/>
            <person name="Tracey A."/>
            <person name="Wood J.M.D."/>
            <person name="Zagrodzka Z.B."/>
            <person name="Johannesson K."/>
            <person name="Butlin R.K."/>
            <person name="Leder E.H."/>
        </authorList>
    </citation>
    <scope>NUCLEOTIDE SEQUENCE [LARGE SCALE GENOMIC DNA]</scope>
    <source>
        <strain evidence="15">Snail1</strain>
        <tissue evidence="15">Muscle</tissue>
    </source>
</reference>
<evidence type="ECO:0000256" key="11">
    <source>
        <dbReference type="ARBA" id="ARBA00023303"/>
    </source>
</evidence>
<protein>
    <recommendedName>
        <fullName evidence="14">Potassium channel domain-containing protein</fullName>
    </recommendedName>
</protein>
<evidence type="ECO:0000256" key="13">
    <source>
        <dbReference type="SAM" id="Phobius"/>
    </source>
</evidence>
<feature type="transmembrane region" description="Helical" evidence="13">
    <location>
        <begin position="164"/>
        <end position="186"/>
    </location>
</feature>
<proteinExistence type="inferred from homology"/>
<dbReference type="EMBL" id="JBAMIC010000008">
    <property type="protein sequence ID" value="KAK7104826.1"/>
    <property type="molecule type" value="Genomic_DNA"/>
</dbReference>
<dbReference type="PANTHER" id="PTHR11003">
    <property type="entry name" value="POTASSIUM CHANNEL, SUBFAMILY K"/>
    <property type="match status" value="1"/>
</dbReference>
<dbReference type="GO" id="GO:0005886">
    <property type="term" value="C:plasma membrane"/>
    <property type="evidence" value="ECO:0007669"/>
    <property type="project" value="TreeGrafter"/>
</dbReference>
<keyword evidence="8 13" id="KW-1133">Transmembrane helix</keyword>
<keyword evidence="9 12" id="KW-0406">Ion transport</keyword>
<feature type="transmembrane region" description="Helical" evidence="13">
    <location>
        <begin position="119"/>
        <end position="143"/>
    </location>
</feature>
<keyword evidence="10 13" id="KW-0472">Membrane</keyword>
<keyword evidence="3 12" id="KW-0813">Transport</keyword>
<evidence type="ECO:0000256" key="12">
    <source>
        <dbReference type="RuleBase" id="RU003857"/>
    </source>
</evidence>
<organism evidence="15 16">
    <name type="scientific">Littorina saxatilis</name>
    <dbReference type="NCBI Taxonomy" id="31220"/>
    <lineage>
        <taxon>Eukaryota</taxon>
        <taxon>Metazoa</taxon>
        <taxon>Spiralia</taxon>
        <taxon>Lophotrochozoa</taxon>
        <taxon>Mollusca</taxon>
        <taxon>Gastropoda</taxon>
        <taxon>Caenogastropoda</taxon>
        <taxon>Littorinimorpha</taxon>
        <taxon>Littorinoidea</taxon>
        <taxon>Littorinidae</taxon>
        <taxon>Littorina</taxon>
    </lineage>
</organism>
<dbReference type="Proteomes" id="UP001374579">
    <property type="component" value="Unassembled WGS sequence"/>
</dbReference>
<gene>
    <name evidence="15" type="ORF">V1264_019483</name>
</gene>
<evidence type="ECO:0000256" key="4">
    <source>
        <dbReference type="ARBA" id="ARBA00022538"/>
    </source>
</evidence>
<evidence type="ECO:0000256" key="6">
    <source>
        <dbReference type="ARBA" id="ARBA00022826"/>
    </source>
</evidence>
<dbReference type="GO" id="GO:0015271">
    <property type="term" value="F:outward rectifier potassium channel activity"/>
    <property type="evidence" value="ECO:0007669"/>
    <property type="project" value="TreeGrafter"/>
</dbReference>
<feature type="transmembrane region" description="Helical" evidence="13">
    <location>
        <begin position="6"/>
        <end position="27"/>
    </location>
</feature>
<evidence type="ECO:0000256" key="10">
    <source>
        <dbReference type="ARBA" id="ARBA00023136"/>
    </source>
</evidence>
<dbReference type="AlphaFoldDB" id="A0AAN9BGP5"/>
<dbReference type="PANTHER" id="PTHR11003:SF334">
    <property type="entry name" value="FI03418P"/>
    <property type="match status" value="1"/>
</dbReference>
<evidence type="ECO:0000256" key="5">
    <source>
        <dbReference type="ARBA" id="ARBA00022692"/>
    </source>
</evidence>
<keyword evidence="11 12" id="KW-0407">Ion channel</keyword>